<feature type="binding site" evidence="10 14">
    <location>
        <begin position="197"/>
        <end position="198"/>
    </location>
    <ligand>
        <name>substrate</name>
    </ligand>
</feature>
<feature type="binding site" evidence="10 13">
    <location>
        <position position="32"/>
    </location>
    <ligand>
        <name>a divalent metal cation</name>
        <dbReference type="ChEBI" id="CHEBI:60240"/>
    </ligand>
</feature>
<dbReference type="HAMAP" id="MF_02227">
    <property type="entry name" value="RPE"/>
    <property type="match status" value="1"/>
</dbReference>
<dbReference type="Pfam" id="PF00834">
    <property type="entry name" value="Ribul_P_3_epim"/>
    <property type="match status" value="1"/>
</dbReference>
<name>A0A3S9SX80_9FIRM</name>
<evidence type="ECO:0000256" key="6">
    <source>
        <dbReference type="ARBA" id="ARBA00009541"/>
    </source>
</evidence>
<dbReference type="NCBIfam" id="NF004076">
    <property type="entry name" value="PRK05581.1-4"/>
    <property type="match status" value="1"/>
</dbReference>
<dbReference type="FunFam" id="3.20.20.70:FF:000004">
    <property type="entry name" value="Ribulose-phosphate 3-epimerase"/>
    <property type="match status" value="1"/>
</dbReference>
<dbReference type="PANTHER" id="PTHR11749">
    <property type="entry name" value="RIBULOSE-5-PHOSPHATE-3-EPIMERASE"/>
    <property type="match status" value="1"/>
</dbReference>
<feature type="binding site" evidence="10 14">
    <location>
        <begin position="141"/>
        <end position="144"/>
    </location>
    <ligand>
        <name>substrate</name>
    </ligand>
</feature>
<dbReference type="KEGG" id="aft:BBF96_05840"/>
<evidence type="ECO:0000313" key="16">
    <source>
        <dbReference type="Proteomes" id="UP000267250"/>
    </source>
</evidence>
<evidence type="ECO:0000256" key="8">
    <source>
        <dbReference type="ARBA" id="ARBA00022723"/>
    </source>
</evidence>
<evidence type="ECO:0000256" key="7">
    <source>
        <dbReference type="ARBA" id="ARBA00013188"/>
    </source>
</evidence>
<keyword evidence="9 10" id="KW-0413">Isomerase</keyword>
<feature type="active site" description="Proton donor" evidence="10 12">
    <location>
        <position position="175"/>
    </location>
</feature>
<keyword evidence="10 11" id="KW-0119">Carbohydrate metabolism</keyword>
<evidence type="ECO:0000256" key="9">
    <source>
        <dbReference type="ARBA" id="ARBA00023235"/>
    </source>
</evidence>
<feature type="binding site" evidence="10 13">
    <location>
        <position position="65"/>
    </location>
    <ligand>
        <name>a divalent metal cation</name>
        <dbReference type="ChEBI" id="CHEBI:60240"/>
    </ligand>
</feature>
<evidence type="ECO:0000256" key="3">
    <source>
        <dbReference type="ARBA" id="ARBA00001941"/>
    </source>
</evidence>
<evidence type="ECO:0000256" key="14">
    <source>
        <dbReference type="PIRSR" id="PIRSR001461-3"/>
    </source>
</evidence>
<evidence type="ECO:0000256" key="1">
    <source>
        <dbReference type="ARBA" id="ARBA00001782"/>
    </source>
</evidence>
<dbReference type="SUPFAM" id="SSF51366">
    <property type="entry name" value="Ribulose-phoshate binding barrel"/>
    <property type="match status" value="1"/>
</dbReference>
<feature type="binding site" evidence="10 14">
    <location>
        <position position="9"/>
    </location>
    <ligand>
        <name>substrate</name>
    </ligand>
</feature>
<sequence length="221" mass="23965">MTGVKVAPSILTADFTRIKEEINSIQDAEWLHIDVMDGHFVPNITFGPKMVADIRKWTDQVLDVHLMIENPDQFIPEFAKAGADYITVHQEASVHLHRTVYMIKNLGLKAGVALNPATPVMALEHILPDLDLVLIMSVNPGFGGQSFIPASLKKIRWVRERALELGLTDLEIQVDGGVNLKTAPGIIKAGATILVAGSAVIGASDRAKAIAQLRYCGGNLV</sequence>
<dbReference type="Gene3D" id="3.20.20.70">
    <property type="entry name" value="Aldolase class I"/>
    <property type="match status" value="1"/>
</dbReference>
<evidence type="ECO:0000313" key="15">
    <source>
        <dbReference type="EMBL" id="AZR72956.1"/>
    </source>
</evidence>
<feature type="active site" description="Proton acceptor" evidence="10 12">
    <location>
        <position position="34"/>
    </location>
</feature>
<gene>
    <name evidence="10" type="primary">rpe</name>
    <name evidence="15" type="ORF">BBF96_05840</name>
</gene>
<keyword evidence="8 10" id="KW-0479">Metal-binding</keyword>
<protein>
    <recommendedName>
        <fullName evidence="7 10">Ribulose-phosphate 3-epimerase</fullName>
        <ecNumber evidence="7 10">5.1.3.1</ecNumber>
    </recommendedName>
</protein>
<feature type="binding site" evidence="10 13">
    <location>
        <position position="34"/>
    </location>
    <ligand>
        <name>a divalent metal cation</name>
        <dbReference type="ChEBI" id="CHEBI:60240"/>
    </ligand>
</feature>
<dbReference type="EC" id="5.1.3.1" evidence="7 10"/>
<dbReference type="GO" id="GO:0004750">
    <property type="term" value="F:D-ribulose-phosphate 3-epimerase activity"/>
    <property type="evidence" value="ECO:0007669"/>
    <property type="project" value="UniProtKB-UniRule"/>
</dbReference>
<feature type="binding site" evidence="10 14">
    <location>
        <position position="65"/>
    </location>
    <ligand>
        <name>substrate</name>
    </ligand>
</feature>
<dbReference type="AlphaFoldDB" id="A0A3S9SX80"/>
<dbReference type="GO" id="GO:0005737">
    <property type="term" value="C:cytoplasm"/>
    <property type="evidence" value="ECO:0007669"/>
    <property type="project" value="UniProtKB-ARBA"/>
</dbReference>
<reference evidence="15 16" key="1">
    <citation type="submission" date="2016-07" db="EMBL/GenBank/DDBJ databases">
        <title>Genome and transcriptome analysis of iron-reducing fermentative bacteria Anoxybacter fermentans.</title>
        <authorList>
            <person name="Zeng X."/>
            <person name="Shao Z."/>
        </authorList>
    </citation>
    <scope>NUCLEOTIDE SEQUENCE [LARGE SCALE GENOMIC DNA]</scope>
    <source>
        <strain evidence="15 16">DY22613</strain>
    </source>
</reference>
<comment type="cofactor">
    <cofactor evidence="3">
        <name>Co(2+)</name>
        <dbReference type="ChEBI" id="CHEBI:48828"/>
    </cofactor>
</comment>
<comment type="function">
    <text evidence="10">Catalyzes the reversible epimerization of D-ribulose 5-phosphate to D-xylulose 5-phosphate.</text>
</comment>
<evidence type="ECO:0000256" key="12">
    <source>
        <dbReference type="PIRSR" id="PIRSR001461-1"/>
    </source>
</evidence>
<dbReference type="InterPro" id="IPR011060">
    <property type="entry name" value="RibuloseP-bd_barrel"/>
</dbReference>
<dbReference type="PROSITE" id="PS01086">
    <property type="entry name" value="RIBUL_P_3_EPIMER_2"/>
    <property type="match status" value="1"/>
</dbReference>
<evidence type="ECO:0000256" key="2">
    <source>
        <dbReference type="ARBA" id="ARBA00001936"/>
    </source>
</evidence>
<dbReference type="InterPro" id="IPR000056">
    <property type="entry name" value="Ribul_P_3_epim-like"/>
</dbReference>
<comment type="catalytic activity">
    <reaction evidence="1 10 11">
        <text>D-ribulose 5-phosphate = D-xylulose 5-phosphate</text>
        <dbReference type="Rhea" id="RHEA:13677"/>
        <dbReference type="ChEBI" id="CHEBI:57737"/>
        <dbReference type="ChEBI" id="CHEBI:58121"/>
        <dbReference type="EC" id="5.1.3.1"/>
    </reaction>
</comment>
<comment type="cofactor">
    <cofactor evidence="10 13">
        <name>a divalent metal cation</name>
        <dbReference type="ChEBI" id="CHEBI:60240"/>
    </cofactor>
    <text evidence="10 13">Binds 1 divalent metal cation per subunit.</text>
</comment>
<dbReference type="RefSeq" id="WP_127016290.1">
    <property type="nucleotide sequence ID" value="NZ_CP016379.1"/>
</dbReference>
<keyword evidence="16" id="KW-1185">Reference proteome</keyword>
<comment type="cofactor">
    <cofactor evidence="2">
        <name>Mn(2+)</name>
        <dbReference type="ChEBI" id="CHEBI:29035"/>
    </cofactor>
</comment>
<evidence type="ECO:0000256" key="5">
    <source>
        <dbReference type="ARBA" id="ARBA00001954"/>
    </source>
</evidence>
<dbReference type="EMBL" id="CP016379">
    <property type="protein sequence ID" value="AZR72956.1"/>
    <property type="molecule type" value="Genomic_DNA"/>
</dbReference>
<keyword evidence="13" id="KW-0170">Cobalt</keyword>
<comment type="similarity">
    <text evidence="6 10 11">Belongs to the ribulose-phosphate 3-epimerase family.</text>
</comment>
<keyword evidence="13" id="KW-0862">Zinc</keyword>
<dbReference type="GO" id="GO:0046872">
    <property type="term" value="F:metal ion binding"/>
    <property type="evidence" value="ECO:0007669"/>
    <property type="project" value="UniProtKB-UniRule"/>
</dbReference>
<comment type="pathway">
    <text evidence="10">Carbohydrate degradation.</text>
</comment>
<dbReference type="InterPro" id="IPR026019">
    <property type="entry name" value="Ribul_P_3_epim"/>
</dbReference>
<dbReference type="PROSITE" id="PS01085">
    <property type="entry name" value="RIBUL_P_3_EPIMER_1"/>
    <property type="match status" value="1"/>
</dbReference>
<comment type="cofactor">
    <cofactor evidence="5">
        <name>Fe(2+)</name>
        <dbReference type="ChEBI" id="CHEBI:29033"/>
    </cofactor>
</comment>
<dbReference type="InterPro" id="IPR013785">
    <property type="entry name" value="Aldolase_TIM"/>
</dbReference>
<dbReference type="GO" id="GO:0019323">
    <property type="term" value="P:pentose catabolic process"/>
    <property type="evidence" value="ECO:0007669"/>
    <property type="project" value="UniProtKB-UniRule"/>
</dbReference>
<dbReference type="Proteomes" id="UP000267250">
    <property type="component" value="Chromosome"/>
</dbReference>
<proteinExistence type="inferred from homology"/>
<dbReference type="PIRSF" id="PIRSF001461">
    <property type="entry name" value="RPE"/>
    <property type="match status" value="1"/>
</dbReference>
<evidence type="ECO:0000256" key="13">
    <source>
        <dbReference type="PIRSR" id="PIRSR001461-2"/>
    </source>
</evidence>
<comment type="cofactor">
    <cofactor evidence="4">
        <name>Zn(2+)</name>
        <dbReference type="ChEBI" id="CHEBI:29105"/>
    </cofactor>
</comment>
<dbReference type="GO" id="GO:0006098">
    <property type="term" value="P:pentose-phosphate shunt"/>
    <property type="evidence" value="ECO:0007669"/>
    <property type="project" value="UniProtKB-UniRule"/>
</dbReference>
<evidence type="ECO:0000256" key="4">
    <source>
        <dbReference type="ARBA" id="ARBA00001947"/>
    </source>
</evidence>
<feature type="binding site" evidence="14">
    <location>
        <position position="177"/>
    </location>
    <ligand>
        <name>substrate</name>
    </ligand>
</feature>
<organism evidence="15 16">
    <name type="scientific">Anoxybacter fermentans</name>
    <dbReference type="NCBI Taxonomy" id="1323375"/>
    <lineage>
        <taxon>Bacteria</taxon>
        <taxon>Bacillati</taxon>
        <taxon>Bacillota</taxon>
        <taxon>Clostridia</taxon>
        <taxon>Halanaerobiales</taxon>
        <taxon>Anoxybacter</taxon>
    </lineage>
</organism>
<feature type="binding site" evidence="10 13">
    <location>
        <position position="175"/>
    </location>
    <ligand>
        <name>a divalent metal cation</name>
        <dbReference type="ChEBI" id="CHEBI:60240"/>
    </ligand>
</feature>
<evidence type="ECO:0000256" key="10">
    <source>
        <dbReference type="HAMAP-Rule" id="MF_02227"/>
    </source>
</evidence>
<keyword evidence="13" id="KW-0464">Manganese</keyword>
<accession>A0A3S9SX80</accession>
<dbReference type="CDD" id="cd00429">
    <property type="entry name" value="RPE"/>
    <property type="match status" value="1"/>
</dbReference>
<dbReference type="NCBIfam" id="TIGR01163">
    <property type="entry name" value="rpe"/>
    <property type="match status" value="1"/>
</dbReference>
<evidence type="ECO:0000256" key="11">
    <source>
        <dbReference type="PIRNR" id="PIRNR001461"/>
    </source>
</evidence>
<feature type="binding site" evidence="10">
    <location>
        <begin position="175"/>
        <end position="177"/>
    </location>
    <ligand>
        <name>substrate</name>
    </ligand>
</feature>
<dbReference type="OrthoDB" id="1645589at2"/>